<gene>
    <name evidence="2" type="ORF">HYG79_04865</name>
</gene>
<proteinExistence type="predicted"/>
<dbReference type="KEGG" id="cagg:HYG79_04865"/>
<keyword evidence="1" id="KW-1133">Transmembrane helix</keyword>
<evidence type="ECO:0000313" key="3">
    <source>
        <dbReference type="Proteomes" id="UP000509302"/>
    </source>
</evidence>
<dbReference type="RefSeq" id="WP_179241037.1">
    <property type="nucleotide sequence ID" value="NZ_CP058595.1"/>
</dbReference>
<keyword evidence="1" id="KW-0812">Transmembrane</keyword>
<dbReference type="Proteomes" id="UP000509302">
    <property type="component" value="Chromosome"/>
</dbReference>
<evidence type="ECO:0000256" key="1">
    <source>
        <dbReference type="SAM" id="Phobius"/>
    </source>
</evidence>
<keyword evidence="1" id="KW-0472">Membrane</keyword>
<reference evidence="2 3" key="1">
    <citation type="journal article" date="2006" name="Int. J. Syst. Evol. Microbiol.">
        <title>Costertonia aggregata gen. nov., sp. nov., a mesophilic marine bacterium of the family Flavobacteriaceae, isolated from a mature biofilm.</title>
        <authorList>
            <person name="Kwon K.K."/>
            <person name="Lee Y.K."/>
            <person name="Lee H.K."/>
        </authorList>
    </citation>
    <scope>NUCLEOTIDE SEQUENCE [LARGE SCALE GENOMIC DNA]</scope>
    <source>
        <strain evidence="2 3">KCCM 42265</strain>
    </source>
</reference>
<organism evidence="2 3">
    <name type="scientific">Costertonia aggregata</name>
    <dbReference type="NCBI Taxonomy" id="343403"/>
    <lineage>
        <taxon>Bacteria</taxon>
        <taxon>Pseudomonadati</taxon>
        <taxon>Bacteroidota</taxon>
        <taxon>Flavobacteriia</taxon>
        <taxon>Flavobacteriales</taxon>
        <taxon>Flavobacteriaceae</taxon>
        <taxon>Costertonia</taxon>
    </lineage>
</organism>
<protein>
    <submittedName>
        <fullName evidence="2">DUF1761 domain-containing protein</fullName>
    </submittedName>
</protein>
<keyword evidence="3" id="KW-1185">Reference proteome</keyword>
<dbReference type="AlphaFoldDB" id="A0A7H9AMT7"/>
<dbReference type="Pfam" id="PF08570">
    <property type="entry name" value="DUF1761"/>
    <property type="match status" value="1"/>
</dbReference>
<dbReference type="EMBL" id="CP058595">
    <property type="protein sequence ID" value="QLG44704.1"/>
    <property type="molecule type" value="Genomic_DNA"/>
</dbReference>
<evidence type="ECO:0000313" key="2">
    <source>
        <dbReference type="EMBL" id="QLG44704.1"/>
    </source>
</evidence>
<feature type="transmembrane region" description="Helical" evidence="1">
    <location>
        <begin position="80"/>
        <end position="105"/>
    </location>
</feature>
<feature type="transmembrane region" description="Helical" evidence="1">
    <location>
        <begin position="112"/>
        <end position="134"/>
    </location>
</feature>
<name>A0A7H9AMT7_9FLAO</name>
<dbReference type="InterPro" id="IPR013879">
    <property type="entry name" value="DUF1761"/>
</dbReference>
<sequence length="135" mass="15406">METMYINHIAVVVCAISNLVVGALWYSPALFYKAWKKENGLTDEDFKNINMGKMYGISFILALIMSYNMAFFLGDSETDWVWGITAGFLTGFGWCAMIFAAIGLFEKKSWKYILINSGYIIVYFTLIGFILGIWR</sequence>
<accession>A0A7H9AMT7</accession>
<feature type="transmembrane region" description="Helical" evidence="1">
    <location>
        <begin position="54"/>
        <end position="74"/>
    </location>
</feature>
<feature type="transmembrane region" description="Helical" evidence="1">
    <location>
        <begin position="6"/>
        <end position="27"/>
    </location>
</feature>